<dbReference type="InterPro" id="IPR002110">
    <property type="entry name" value="Ankyrin_rpt"/>
</dbReference>
<dbReference type="GO" id="GO:0004842">
    <property type="term" value="F:ubiquitin-protein transferase activity"/>
    <property type="evidence" value="ECO:0007669"/>
    <property type="project" value="TreeGrafter"/>
</dbReference>
<evidence type="ECO:0000313" key="4">
    <source>
        <dbReference type="EMBL" id="CAF1308470.1"/>
    </source>
</evidence>
<dbReference type="GO" id="GO:0070531">
    <property type="term" value="C:BRCA1-A complex"/>
    <property type="evidence" value="ECO:0007669"/>
    <property type="project" value="TreeGrafter"/>
</dbReference>
<dbReference type="PANTHER" id="PTHR24171:SF8">
    <property type="entry name" value="BRCA1-ASSOCIATED RING DOMAIN PROTEIN 1"/>
    <property type="match status" value="1"/>
</dbReference>
<dbReference type="EMBL" id="CAJNOE010000682">
    <property type="protein sequence ID" value="CAF1308470.1"/>
    <property type="molecule type" value="Genomic_DNA"/>
</dbReference>
<comment type="caution">
    <text evidence="4">The sequence shown here is derived from an EMBL/GenBank/DDBJ whole genome shotgun (WGS) entry which is preliminary data.</text>
</comment>
<dbReference type="GO" id="GO:0031436">
    <property type="term" value="C:BRCA1-BARD1 complex"/>
    <property type="evidence" value="ECO:0007669"/>
    <property type="project" value="TreeGrafter"/>
</dbReference>
<dbReference type="Gene3D" id="3.90.176.10">
    <property type="entry name" value="Toxin ADP-ribosyltransferase, Chain A, domain 1"/>
    <property type="match status" value="1"/>
</dbReference>
<dbReference type="GO" id="GO:0085020">
    <property type="term" value="P:protein K6-linked ubiquitination"/>
    <property type="evidence" value="ECO:0007669"/>
    <property type="project" value="TreeGrafter"/>
</dbReference>
<protein>
    <recommendedName>
        <fullName evidence="7">NAD(+)--protein-arginine ADP-ribosyltransferase</fullName>
    </recommendedName>
</protein>
<dbReference type="SUPFAM" id="SSF48403">
    <property type="entry name" value="Ankyrin repeat"/>
    <property type="match status" value="1"/>
</dbReference>
<dbReference type="Pfam" id="PF00023">
    <property type="entry name" value="Ank"/>
    <property type="match status" value="1"/>
</dbReference>
<dbReference type="InterPro" id="IPR036770">
    <property type="entry name" value="Ankyrin_rpt-contain_sf"/>
</dbReference>
<evidence type="ECO:0008006" key="7">
    <source>
        <dbReference type="Google" id="ProtNLM"/>
    </source>
</evidence>
<dbReference type="SMART" id="SM00248">
    <property type="entry name" value="ANK"/>
    <property type="match status" value="1"/>
</dbReference>
<keyword evidence="2 3" id="KW-0040">ANK repeat</keyword>
<keyword evidence="1" id="KW-0677">Repeat</keyword>
<accession>A0A815E0U9</accession>
<reference evidence="4" key="1">
    <citation type="submission" date="2021-02" db="EMBL/GenBank/DDBJ databases">
        <authorList>
            <person name="Nowell W R."/>
        </authorList>
    </citation>
    <scope>NUCLEOTIDE SEQUENCE</scope>
</reference>
<dbReference type="PROSITE" id="PS51996">
    <property type="entry name" value="TR_MART"/>
    <property type="match status" value="1"/>
</dbReference>
<dbReference type="PROSITE" id="PS50088">
    <property type="entry name" value="ANK_REPEAT"/>
    <property type="match status" value="1"/>
</dbReference>
<organism evidence="4 6">
    <name type="scientific">Adineta steineri</name>
    <dbReference type="NCBI Taxonomy" id="433720"/>
    <lineage>
        <taxon>Eukaryota</taxon>
        <taxon>Metazoa</taxon>
        <taxon>Spiralia</taxon>
        <taxon>Gnathifera</taxon>
        <taxon>Rotifera</taxon>
        <taxon>Eurotatoria</taxon>
        <taxon>Bdelloidea</taxon>
        <taxon>Adinetida</taxon>
        <taxon>Adinetidae</taxon>
        <taxon>Adineta</taxon>
    </lineage>
</organism>
<gene>
    <name evidence="4" type="ORF">IZO911_LOCUS34464</name>
    <name evidence="5" type="ORF">KXQ929_LOCUS25827</name>
</gene>
<feature type="repeat" description="ANK" evidence="3">
    <location>
        <begin position="664"/>
        <end position="696"/>
    </location>
</feature>
<dbReference type="PROSITE" id="PS50297">
    <property type="entry name" value="ANK_REP_REGION"/>
    <property type="match status" value="1"/>
</dbReference>
<evidence type="ECO:0000256" key="1">
    <source>
        <dbReference type="ARBA" id="ARBA00022737"/>
    </source>
</evidence>
<dbReference type="Gene3D" id="1.25.40.20">
    <property type="entry name" value="Ankyrin repeat-containing domain"/>
    <property type="match status" value="1"/>
</dbReference>
<dbReference type="PANTHER" id="PTHR24171">
    <property type="entry name" value="ANKYRIN REPEAT DOMAIN-CONTAINING PROTEIN 39-RELATED"/>
    <property type="match status" value="1"/>
</dbReference>
<dbReference type="AlphaFoldDB" id="A0A815E0U9"/>
<evidence type="ECO:0000313" key="6">
    <source>
        <dbReference type="Proteomes" id="UP000663860"/>
    </source>
</evidence>
<sequence length="999" mass="118188">MEYLSNNNFQKIIEIVNACLKFDDQDFAIIFMDIKHRAVFMIITKLALHLLSNLSNLKLLEYDHLYKIGLLTIKIMHNKYISDAEKVEFYDVFFRYRFQLNNLTECLLQLIQNITDSLIIKMICLWLDIVVHYQHVIRKQDNDLDYSYFEPRKIISECIIKQIYNLPNNLSLRGSFLFYLAYIPYYHINKDDKLASICYQYIISQTKDLNKWTSDITHCIMGSVCFITKHYFKHFKYDEKYYQSLLLIVSCEKLHKALLSTWTNDETILIHTIIQYFYKNFDDNDERMLFTLRPAINKLHKLYGNINDNLIKMNICYLILVSTHEESRVSDEVILKCFEYIKNQRRITWNVDIKLTEAREFLPALKRASHYDSIKDAIIRLDKINELVDLIESDSDIIYEILALLSIKPNAQKILQTNHNFMNYNRYKKKKTKDRYSSQILERDDDYMIFLDDKQCSICDYCELASPMKLRSSLKTQVVLSCSNTELARHVMRHLENVHYNVLILNIYNNDMEKETLITACECMVACLTDDYTGYQSELILAYKNQVKIILVVIENEKKYCPNEPFLHFILEKYSSSVIRKNINELNHSLANEIRDIQSTQPLPQRRTLFNSWEGDSSSDDDFSQPVTYTAEDLYKSCKENDINKVKKYLRNINIKILNECIRNSSTALHIACYNGHNEIVQLLLKAGASRTIRNHPYDLTAYEEARTQSTKDLFRMNLDNNERDCIFSNDIYIEWMTTSRNPHKKRNYLREKLNQLQTYSNYEIDEVYKELAEHMYAYIDTLTLSNHIKQILKQYFTQMKETCDPVYIIKVYTSTTSFHKYYNEYIAQHGIDFFDPFSVDIHVDYAIMKSLMKTIAIIMYDKSFSKYRYCGKTYRGMLLTEENLEKYVVHSKIMNKSFLSTSKSKEIAEAFSGCEQEKFLRKTPDKQAIHISVLCTYIIKNSETALNIETISERISDEEEVLILPFSIFEVKSVQKSPTNIVQIELEEVPDELLENYN</sequence>
<dbReference type="EMBL" id="CAJOBB010002276">
    <property type="protein sequence ID" value="CAF3954770.1"/>
    <property type="molecule type" value="Genomic_DNA"/>
</dbReference>
<dbReference type="Proteomes" id="UP000663860">
    <property type="component" value="Unassembled WGS sequence"/>
</dbReference>
<evidence type="ECO:0000256" key="2">
    <source>
        <dbReference type="ARBA" id="ARBA00023043"/>
    </source>
</evidence>
<evidence type="ECO:0000256" key="3">
    <source>
        <dbReference type="PROSITE-ProRule" id="PRU00023"/>
    </source>
</evidence>
<dbReference type="SUPFAM" id="SSF56399">
    <property type="entry name" value="ADP-ribosylation"/>
    <property type="match status" value="1"/>
</dbReference>
<name>A0A815E0U9_9BILA</name>
<proteinExistence type="predicted"/>
<dbReference type="Proteomes" id="UP000663868">
    <property type="component" value="Unassembled WGS sequence"/>
</dbReference>
<evidence type="ECO:0000313" key="5">
    <source>
        <dbReference type="EMBL" id="CAF3954770.1"/>
    </source>
</evidence>